<reference evidence="1" key="1">
    <citation type="submission" date="2022-10" db="EMBL/GenBank/DDBJ databases">
        <title>Luteolibacter sp. GHJ8, whole genome shotgun sequencing project.</title>
        <authorList>
            <person name="Zhao G."/>
            <person name="Shen L."/>
        </authorList>
    </citation>
    <scope>NUCLEOTIDE SEQUENCE</scope>
    <source>
        <strain evidence="1">GHJ8</strain>
    </source>
</reference>
<accession>A0ABT3FZ57</accession>
<comment type="caution">
    <text evidence="1">The sequence shown here is derived from an EMBL/GenBank/DDBJ whole genome shotgun (WGS) entry which is preliminary data.</text>
</comment>
<organism evidence="1 2">
    <name type="scientific">Luteolibacter rhizosphaerae</name>
    <dbReference type="NCBI Taxonomy" id="2989719"/>
    <lineage>
        <taxon>Bacteria</taxon>
        <taxon>Pseudomonadati</taxon>
        <taxon>Verrucomicrobiota</taxon>
        <taxon>Verrucomicrobiia</taxon>
        <taxon>Verrucomicrobiales</taxon>
        <taxon>Verrucomicrobiaceae</taxon>
        <taxon>Luteolibacter</taxon>
    </lineage>
</organism>
<protein>
    <submittedName>
        <fullName evidence="1">Uncharacterized protein</fullName>
    </submittedName>
</protein>
<gene>
    <name evidence="1" type="ORF">OJ996_03925</name>
</gene>
<dbReference type="Proteomes" id="UP001165653">
    <property type="component" value="Unassembled WGS sequence"/>
</dbReference>
<sequence length="91" mass="10657">MIEKCLACGIEKDSSVKEIYPYPDQGLIDDPIDPFFTIDCQELRPGEESDWRVVRVCHECFHRMDPDMWISREGWESLEPVTPFETLPKLP</sequence>
<proteinExistence type="predicted"/>
<evidence type="ECO:0000313" key="2">
    <source>
        <dbReference type="Proteomes" id="UP001165653"/>
    </source>
</evidence>
<keyword evidence="2" id="KW-1185">Reference proteome</keyword>
<dbReference type="RefSeq" id="WP_264511382.1">
    <property type="nucleotide sequence ID" value="NZ_JAPDDR010000002.1"/>
</dbReference>
<name>A0ABT3FZ57_9BACT</name>
<evidence type="ECO:0000313" key="1">
    <source>
        <dbReference type="EMBL" id="MCW1912707.1"/>
    </source>
</evidence>
<dbReference type="EMBL" id="JAPDDR010000002">
    <property type="protein sequence ID" value="MCW1912707.1"/>
    <property type="molecule type" value="Genomic_DNA"/>
</dbReference>